<dbReference type="Pfam" id="PF00903">
    <property type="entry name" value="Glyoxalase"/>
    <property type="match status" value="1"/>
</dbReference>
<evidence type="ECO:0000313" key="2">
    <source>
        <dbReference type="EMBL" id="MDH5834818.1"/>
    </source>
</evidence>
<dbReference type="CDD" id="cd06587">
    <property type="entry name" value="VOC"/>
    <property type="match status" value="1"/>
</dbReference>
<dbReference type="PROSITE" id="PS51819">
    <property type="entry name" value="VOC"/>
    <property type="match status" value="1"/>
</dbReference>
<dbReference type="InterPro" id="IPR029068">
    <property type="entry name" value="Glyas_Bleomycin-R_OHBP_Dase"/>
</dbReference>
<organism evidence="2 3">
    <name type="scientific">Luteimonas kalidii</name>
    <dbReference type="NCBI Taxonomy" id="3042025"/>
    <lineage>
        <taxon>Bacteria</taxon>
        <taxon>Pseudomonadati</taxon>
        <taxon>Pseudomonadota</taxon>
        <taxon>Gammaproteobacteria</taxon>
        <taxon>Lysobacterales</taxon>
        <taxon>Lysobacteraceae</taxon>
        <taxon>Luteimonas</taxon>
    </lineage>
</organism>
<name>A0ABT6JVU2_9GAMM</name>
<dbReference type="SUPFAM" id="SSF54593">
    <property type="entry name" value="Glyoxalase/Bleomycin resistance protein/Dihydroxybiphenyl dioxygenase"/>
    <property type="match status" value="1"/>
</dbReference>
<proteinExistence type="predicted"/>
<evidence type="ECO:0000313" key="3">
    <source>
        <dbReference type="Proteomes" id="UP001156873"/>
    </source>
</evidence>
<evidence type="ECO:0000259" key="1">
    <source>
        <dbReference type="PROSITE" id="PS51819"/>
    </source>
</evidence>
<accession>A0ABT6JVU2</accession>
<dbReference type="Gene3D" id="3.10.180.10">
    <property type="entry name" value="2,3-Dihydroxybiphenyl 1,2-Dioxygenase, domain 1"/>
    <property type="match status" value="1"/>
</dbReference>
<dbReference type="Proteomes" id="UP001156873">
    <property type="component" value="Unassembled WGS sequence"/>
</dbReference>
<protein>
    <submittedName>
        <fullName evidence="2">VOC family protein</fullName>
    </submittedName>
</protein>
<reference evidence="2 3" key="1">
    <citation type="submission" date="2023-04" db="EMBL/GenBank/DDBJ databases">
        <title>Luteimonas sp. M1R5S59.</title>
        <authorList>
            <person name="Sun J.-Q."/>
        </authorList>
    </citation>
    <scope>NUCLEOTIDE SEQUENCE [LARGE SCALE GENOMIC DNA]</scope>
    <source>
        <strain evidence="2 3">M1R5S59</strain>
    </source>
</reference>
<sequence>MLKHKTSSAIVAVSDLARARDFYEGTLGLQLDGDGSGEVLTFRTGDTWLVVYPSKGLRPGTGNAVVWSGGDDVAAIAEDLRGKGLRLEEYPDMGMRIEDGVHLDDGFAAIWFKDPDGNVLHVNSL</sequence>
<dbReference type="RefSeq" id="WP_280579291.1">
    <property type="nucleotide sequence ID" value="NZ_JARXRO010000018.1"/>
</dbReference>
<comment type="caution">
    <text evidence="2">The sequence shown here is derived from an EMBL/GenBank/DDBJ whole genome shotgun (WGS) entry which is preliminary data.</text>
</comment>
<gene>
    <name evidence="2" type="ORF">QFW81_12930</name>
</gene>
<keyword evidence="3" id="KW-1185">Reference proteome</keyword>
<feature type="domain" description="VOC" evidence="1">
    <location>
        <begin position="1"/>
        <end position="125"/>
    </location>
</feature>
<dbReference type="EMBL" id="JARXRO010000018">
    <property type="protein sequence ID" value="MDH5834818.1"/>
    <property type="molecule type" value="Genomic_DNA"/>
</dbReference>
<dbReference type="InterPro" id="IPR037523">
    <property type="entry name" value="VOC_core"/>
</dbReference>
<dbReference type="InterPro" id="IPR004360">
    <property type="entry name" value="Glyas_Fos-R_dOase_dom"/>
</dbReference>